<evidence type="ECO:0000313" key="3">
    <source>
        <dbReference type="Proteomes" id="UP000033664"/>
    </source>
</evidence>
<dbReference type="AlphaFoldDB" id="A0A0F4Q123"/>
<sequence length="135" mass="14259">MYTVLSANTNNSTLLTQPLVLGACFGRGVVLACVLFALNTALLLSGSLGDAIELEALMGEGLSQEPWLVAAMQFFAQPVLSAQLLIGLCWLLFYFFAPKRAAISLRKAAFAFVAPTRCQNPQGAHGCRAPPSVAG</sequence>
<reference evidence="2 3" key="1">
    <citation type="journal article" date="2015" name="BMC Genomics">
        <title>Genome mining reveals unlocked bioactive potential of marine Gram-negative bacteria.</title>
        <authorList>
            <person name="Machado H."/>
            <person name="Sonnenschein E.C."/>
            <person name="Melchiorsen J."/>
            <person name="Gram L."/>
        </authorList>
    </citation>
    <scope>NUCLEOTIDE SEQUENCE [LARGE SCALE GENOMIC DNA]</scope>
    <source>
        <strain evidence="2 3">S3137</strain>
    </source>
</reference>
<keyword evidence="3" id="KW-1185">Reference proteome</keyword>
<evidence type="ECO:0000256" key="1">
    <source>
        <dbReference type="SAM" id="Phobius"/>
    </source>
</evidence>
<comment type="caution">
    <text evidence="2">The sequence shown here is derived from an EMBL/GenBank/DDBJ whole genome shotgun (WGS) entry which is preliminary data.</text>
</comment>
<dbReference type="eggNOG" id="ENOG5030MFR">
    <property type="taxonomic scope" value="Bacteria"/>
</dbReference>
<feature type="transmembrane region" description="Helical" evidence="1">
    <location>
        <begin position="19"/>
        <end position="38"/>
    </location>
</feature>
<evidence type="ECO:0000313" key="2">
    <source>
        <dbReference type="EMBL" id="KJZ00257.1"/>
    </source>
</evidence>
<name>A0A0F4Q123_9GAMM</name>
<keyword evidence="1" id="KW-1133">Transmembrane helix</keyword>
<dbReference type="EMBL" id="JXXZ01000006">
    <property type="protein sequence ID" value="KJZ00257.1"/>
    <property type="molecule type" value="Genomic_DNA"/>
</dbReference>
<dbReference type="PATRIC" id="fig|151081.8.peg.3066"/>
<keyword evidence="1" id="KW-0472">Membrane</keyword>
<protein>
    <submittedName>
        <fullName evidence="2">Uncharacterized protein</fullName>
    </submittedName>
</protein>
<gene>
    <name evidence="2" type="ORF">TW72_05950</name>
</gene>
<organism evidence="2 3">
    <name type="scientific">Pseudoalteromonas ruthenica</name>
    <dbReference type="NCBI Taxonomy" id="151081"/>
    <lineage>
        <taxon>Bacteria</taxon>
        <taxon>Pseudomonadati</taxon>
        <taxon>Pseudomonadota</taxon>
        <taxon>Gammaproteobacteria</taxon>
        <taxon>Alteromonadales</taxon>
        <taxon>Pseudoalteromonadaceae</taxon>
        <taxon>Pseudoalteromonas</taxon>
    </lineage>
</organism>
<feature type="transmembrane region" description="Helical" evidence="1">
    <location>
        <begin position="75"/>
        <end position="97"/>
    </location>
</feature>
<keyword evidence="1" id="KW-0812">Transmembrane</keyword>
<proteinExistence type="predicted"/>
<dbReference type="Proteomes" id="UP000033664">
    <property type="component" value="Unassembled WGS sequence"/>
</dbReference>
<accession>A0A0F4Q123</accession>